<evidence type="ECO:0000313" key="2">
    <source>
        <dbReference type="EMBL" id="KAL1607676.1"/>
    </source>
</evidence>
<gene>
    <name evidence="2" type="ORF">SLS60_002611</name>
</gene>
<evidence type="ECO:0000256" key="1">
    <source>
        <dbReference type="SAM" id="MobiDB-lite"/>
    </source>
</evidence>
<reference evidence="2 3" key="1">
    <citation type="submission" date="2024-02" db="EMBL/GenBank/DDBJ databases">
        <title>De novo assembly and annotation of 12 fungi associated with fruit tree decline syndrome in Ontario, Canada.</title>
        <authorList>
            <person name="Sulman M."/>
            <person name="Ellouze W."/>
            <person name="Ilyukhin E."/>
        </authorList>
    </citation>
    <scope>NUCLEOTIDE SEQUENCE [LARGE SCALE GENOMIC DNA]</scope>
    <source>
        <strain evidence="2 3">M42-189</strain>
    </source>
</reference>
<proteinExistence type="predicted"/>
<protein>
    <submittedName>
        <fullName evidence="2">Uncharacterized protein</fullName>
    </submittedName>
</protein>
<comment type="caution">
    <text evidence="2">The sequence shown here is derived from an EMBL/GenBank/DDBJ whole genome shotgun (WGS) entry which is preliminary data.</text>
</comment>
<sequence length="322" mass="36270">MAVITTSSLPHPAPGTSTSVELYQTLHTRPDHPLDQPTEHQGHHHLDTDLSRGQDARSSTVTMSSVDASSAAPITNVMINKTTDKATRAIHMFALEIALLQYPLANTKIDQGSKNRLMTIIDFRRSQAIARDPALFAQVLAAKRSEWNAHWNQWSPWAVHPSYASSQDEEEERKIKRAKTNAITRFATEVIVLEFHCVNDRLEDDAIRAVMKTIDRCQTLARGIDAVWYEGILATKREEWMSHWLEWASFDQQGRLEFGSVHGTEDGAENDTESTPANLMVGNVVMLERKDDGKDEPVEAEDLAETVRAAFERLRVYLLLGR</sequence>
<dbReference type="Proteomes" id="UP001521785">
    <property type="component" value="Unassembled WGS sequence"/>
</dbReference>
<organism evidence="2 3">
    <name type="scientific">Paraconiothyrium brasiliense</name>
    <dbReference type="NCBI Taxonomy" id="300254"/>
    <lineage>
        <taxon>Eukaryota</taxon>
        <taxon>Fungi</taxon>
        <taxon>Dikarya</taxon>
        <taxon>Ascomycota</taxon>
        <taxon>Pezizomycotina</taxon>
        <taxon>Dothideomycetes</taxon>
        <taxon>Pleosporomycetidae</taxon>
        <taxon>Pleosporales</taxon>
        <taxon>Massarineae</taxon>
        <taxon>Didymosphaeriaceae</taxon>
        <taxon>Paraconiothyrium</taxon>
    </lineage>
</organism>
<feature type="compositionally biased region" description="Polar residues" evidence="1">
    <location>
        <begin position="56"/>
        <end position="67"/>
    </location>
</feature>
<dbReference type="EMBL" id="JAKJXO020000003">
    <property type="protein sequence ID" value="KAL1607676.1"/>
    <property type="molecule type" value="Genomic_DNA"/>
</dbReference>
<feature type="compositionally biased region" description="Basic and acidic residues" evidence="1">
    <location>
        <begin position="28"/>
        <end position="55"/>
    </location>
</feature>
<evidence type="ECO:0000313" key="3">
    <source>
        <dbReference type="Proteomes" id="UP001521785"/>
    </source>
</evidence>
<feature type="region of interest" description="Disordered" evidence="1">
    <location>
        <begin position="28"/>
        <end position="67"/>
    </location>
</feature>
<keyword evidence="3" id="KW-1185">Reference proteome</keyword>
<accession>A0ABR3RTA7</accession>
<name>A0ABR3RTA7_9PLEO</name>